<accession>A0ABX8D4Z9</accession>
<dbReference type="Pfam" id="PF09359">
    <property type="entry name" value="VTC"/>
    <property type="match status" value="1"/>
</dbReference>
<dbReference type="CDD" id="cd07750">
    <property type="entry name" value="PolyPPase_VTC_like"/>
    <property type="match status" value="1"/>
</dbReference>
<dbReference type="InterPro" id="IPR042267">
    <property type="entry name" value="VTC_sf"/>
</dbReference>
<sequence>MSAPSGSVPLGGLAGVTLEELTARAGLQTRVDRKYVVPVAVAEALVAALHDRLDDGLRVLRVDGRERFDYASVYLDTPDLTCFRGAAQRRRRRFKVRTRTYLDSAACFVEVKTRGPRGTTVKTRVPYDADPSAPLTGAATAFVAGVLDAATVPAPAGPLTPALVTRYARRTFLLTGPAPSRVTVDTGLTWAGTGTVAPSHAALRLDGLAVVETKTGSTPSAADRLLWRHGHRPVRLSKYGTGMAVLDPRLPCTPWRPVLDRHVAPALVPAG</sequence>
<dbReference type="Proteomes" id="UP000677804">
    <property type="component" value="Chromosome"/>
</dbReference>
<gene>
    <name evidence="2" type="ORF">KG103_00640</name>
</gene>
<proteinExistence type="predicted"/>
<evidence type="ECO:0000259" key="1">
    <source>
        <dbReference type="Pfam" id="PF09359"/>
    </source>
</evidence>
<evidence type="ECO:0000313" key="3">
    <source>
        <dbReference type="Proteomes" id="UP000677804"/>
    </source>
</evidence>
<dbReference type="Gene3D" id="3.20.100.30">
    <property type="entry name" value="VTC, catalytic tunnel domain"/>
    <property type="match status" value="1"/>
</dbReference>
<name>A0ABX8D4Z9_9CELL</name>
<evidence type="ECO:0000313" key="2">
    <source>
        <dbReference type="EMBL" id="QVI62504.1"/>
    </source>
</evidence>
<dbReference type="EMBL" id="CP074405">
    <property type="protein sequence ID" value="QVI62504.1"/>
    <property type="molecule type" value="Genomic_DNA"/>
</dbReference>
<reference evidence="2 3" key="1">
    <citation type="submission" date="2021-05" db="EMBL/GenBank/DDBJ databases">
        <title>Novel species in genus Cellulomonas.</title>
        <authorList>
            <person name="Zhang G."/>
        </authorList>
    </citation>
    <scope>NUCLEOTIDE SEQUENCE [LARGE SCALE GENOMIC DNA]</scope>
    <source>
        <strain evidence="3">zg-ZUI222</strain>
    </source>
</reference>
<feature type="domain" description="VTC" evidence="1">
    <location>
        <begin position="32"/>
        <end position="246"/>
    </location>
</feature>
<dbReference type="InterPro" id="IPR018966">
    <property type="entry name" value="VTC_domain"/>
</dbReference>
<keyword evidence="3" id="KW-1185">Reference proteome</keyword>
<organism evidence="2 3">
    <name type="scientific">Cellulomonas wangleii</name>
    <dbReference type="NCBI Taxonomy" id="2816956"/>
    <lineage>
        <taxon>Bacteria</taxon>
        <taxon>Bacillati</taxon>
        <taxon>Actinomycetota</taxon>
        <taxon>Actinomycetes</taxon>
        <taxon>Micrococcales</taxon>
        <taxon>Cellulomonadaceae</taxon>
        <taxon>Cellulomonas</taxon>
    </lineage>
</organism>
<protein>
    <submittedName>
        <fullName evidence="2">Polyphosphate polymerase domain-containing protein</fullName>
    </submittedName>
</protein>
<dbReference type="RefSeq" id="WP_207340165.1">
    <property type="nucleotide sequence ID" value="NZ_CP074405.1"/>
</dbReference>